<feature type="compositionally biased region" description="Basic and acidic residues" evidence="1">
    <location>
        <begin position="22"/>
        <end position="37"/>
    </location>
</feature>
<evidence type="ECO:0000256" key="1">
    <source>
        <dbReference type="SAM" id="MobiDB-lite"/>
    </source>
</evidence>
<protein>
    <submittedName>
        <fullName evidence="2">Uncharacterized protein</fullName>
    </submittedName>
</protein>
<proteinExistence type="predicted"/>
<dbReference type="EMBL" id="FCOB02000011">
    <property type="protein sequence ID" value="SAK64044.1"/>
    <property type="molecule type" value="Genomic_DNA"/>
</dbReference>
<sequence>MRDSIGHEAGFAAQEPVGSKGAYREGRTHNVYRGREK</sequence>
<dbReference type="STRING" id="1777144.AWB83_02651"/>
<keyword evidence="3" id="KW-1185">Reference proteome</keyword>
<reference evidence="2" key="1">
    <citation type="submission" date="2016-01" db="EMBL/GenBank/DDBJ databases">
        <authorList>
            <person name="Peeters C."/>
        </authorList>
    </citation>
    <scope>NUCLEOTIDE SEQUENCE [LARGE SCALE GENOMIC DNA]</scope>
    <source>
        <strain evidence="2">LMG 29326</strain>
    </source>
</reference>
<dbReference type="Proteomes" id="UP000054978">
    <property type="component" value="Unassembled WGS sequence"/>
</dbReference>
<gene>
    <name evidence="2" type="ORF">AWB83_02651</name>
</gene>
<evidence type="ECO:0000313" key="2">
    <source>
        <dbReference type="EMBL" id="SAK64044.1"/>
    </source>
</evidence>
<evidence type="ECO:0000313" key="3">
    <source>
        <dbReference type="Proteomes" id="UP000054978"/>
    </source>
</evidence>
<name>A0A158B1W6_9BURK</name>
<organism evidence="2 3">
    <name type="scientific">Caballeronia ptereochthonis</name>
    <dbReference type="NCBI Taxonomy" id="1777144"/>
    <lineage>
        <taxon>Bacteria</taxon>
        <taxon>Pseudomonadati</taxon>
        <taxon>Pseudomonadota</taxon>
        <taxon>Betaproteobacteria</taxon>
        <taxon>Burkholderiales</taxon>
        <taxon>Burkholderiaceae</taxon>
        <taxon>Caballeronia</taxon>
    </lineage>
</organism>
<feature type="region of interest" description="Disordered" evidence="1">
    <location>
        <begin position="1"/>
        <end position="37"/>
    </location>
</feature>
<comment type="caution">
    <text evidence="2">The sequence shown here is derived from an EMBL/GenBank/DDBJ whole genome shotgun (WGS) entry which is preliminary data.</text>
</comment>
<accession>A0A158B1W6</accession>
<dbReference type="AlphaFoldDB" id="A0A158B1W6"/>